<evidence type="ECO:0000313" key="11">
    <source>
        <dbReference type="EMBL" id="AKG75052.1"/>
    </source>
</evidence>
<evidence type="ECO:0000256" key="7">
    <source>
        <dbReference type="ARBA" id="ARBA00023136"/>
    </source>
</evidence>
<accession>A0A0F7HLW5</accession>
<feature type="domain" description="CBS" evidence="10">
    <location>
        <begin position="142"/>
        <end position="204"/>
    </location>
</feature>
<dbReference type="InterPro" id="IPR006668">
    <property type="entry name" value="Mg_transptr_MgtE_intracell_dom"/>
</dbReference>
<dbReference type="Pfam" id="PF01769">
    <property type="entry name" value="MgtE"/>
    <property type="match status" value="1"/>
</dbReference>
<evidence type="ECO:0000313" key="13">
    <source>
        <dbReference type="Proteomes" id="UP000034029"/>
    </source>
</evidence>
<dbReference type="Pfam" id="PF03448">
    <property type="entry name" value="MgtE_N"/>
    <property type="match status" value="1"/>
</dbReference>
<evidence type="ECO:0000256" key="1">
    <source>
        <dbReference type="ARBA" id="ARBA00004141"/>
    </source>
</evidence>
<keyword evidence="9" id="KW-1003">Cell membrane</keyword>
<name>A0A0F7HLW5_9STAP</name>
<dbReference type="RefSeq" id="WP_046791229.1">
    <property type="nucleotide sequence ID" value="NZ_CP011366.1"/>
</dbReference>
<dbReference type="EMBL" id="CP011366">
    <property type="protein sequence ID" value="AKG75052.1"/>
    <property type="molecule type" value="Genomic_DNA"/>
</dbReference>
<evidence type="ECO:0000256" key="8">
    <source>
        <dbReference type="PROSITE-ProRule" id="PRU00703"/>
    </source>
</evidence>
<reference evidence="12 14" key="3">
    <citation type="submission" date="2016-10" db="EMBL/GenBank/DDBJ databases">
        <authorList>
            <person name="Varghese N."/>
            <person name="Submissions S."/>
        </authorList>
    </citation>
    <scope>NUCLEOTIDE SEQUENCE [LARGE SCALE GENOMIC DNA]</scope>
    <source>
        <strain evidence="12 14">CGMCC 1.6501</strain>
    </source>
</reference>
<dbReference type="KEGG" id="shv:AAT16_13175"/>
<dbReference type="NCBIfam" id="TIGR00400">
    <property type="entry name" value="mgtE"/>
    <property type="match status" value="1"/>
</dbReference>
<keyword evidence="13" id="KW-1185">Reference proteome</keyword>
<feature type="transmembrane region" description="Helical" evidence="9">
    <location>
        <begin position="362"/>
        <end position="383"/>
    </location>
</feature>
<dbReference type="SUPFAM" id="SSF161093">
    <property type="entry name" value="MgtE membrane domain-like"/>
    <property type="match status" value="1"/>
</dbReference>
<comment type="caution">
    <text evidence="9">Lacks conserved residue(s) required for the propagation of feature annotation.</text>
</comment>
<dbReference type="Pfam" id="PF00571">
    <property type="entry name" value="CBS"/>
    <property type="match status" value="2"/>
</dbReference>
<evidence type="ECO:0000313" key="14">
    <source>
        <dbReference type="Proteomes" id="UP000183090"/>
    </source>
</evidence>
<dbReference type="SMART" id="SM00116">
    <property type="entry name" value="CBS"/>
    <property type="match status" value="2"/>
</dbReference>
<dbReference type="SUPFAM" id="SSF54631">
    <property type="entry name" value="CBS-domain pair"/>
    <property type="match status" value="1"/>
</dbReference>
<evidence type="ECO:0000256" key="5">
    <source>
        <dbReference type="ARBA" id="ARBA00022842"/>
    </source>
</evidence>
<dbReference type="SUPFAM" id="SSF158791">
    <property type="entry name" value="MgtE N-terminal domain-like"/>
    <property type="match status" value="1"/>
</dbReference>
<feature type="transmembrane region" description="Helical" evidence="9">
    <location>
        <begin position="290"/>
        <end position="308"/>
    </location>
</feature>
<dbReference type="PANTHER" id="PTHR43773">
    <property type="entry name" value="MAGNESIUM TRANSPORTER MGTE"/>
    <property type="match status" value="1"/>
</dbReference>
<evidence type="ECO:0000256" key="2">
    <source>
        <dbReference type="ARBA" id="ARBA00009749"/>
    </source>
</evidence>
<dbReference type="InterPro" id="IPR006667">
    <property type="entry name" value="SLC41_membr_dom"/>
</dbReference>
<dbReference type="Proteomes" id="UP000183090">
    <property type="component" value="Unassembled WGS sequence"/>
</dbReference>
<keyword evidence="8" id="KW-0129">CBS domain</keyword>
<dbReference type="SMART" id="SM00924">
    <property type="entry name" value="MgtE_N"/>
    <property type="match status" value="1"/>
</dbReference>
<dbReference type="InterPro" id="IPR038076">
    <property type="entry name" value="MgtE_N_sf"/>
</dbReference>
<dbReference type="InterPro" id="IPR036739">
    <property type="entry name" value="SLC41_membr_dom_sf"/>
</dbReference>
<dbReference type="OrthoDB" id="9790355at2"/>
<dbReference type="Proteomes" id="UP000034029">
    <property type="component" value="Chromosome"/>
</dbReference>
<dbReference type="GO" id="GO:0046872">
    <property type="term" value="F:metal ion binding"/>
    <property type="evidence" value="ECO:0007669"/>
    <property type="project" value="UniProtKB-KW"/>
</dbReference>
<comment type="similarity">
    <text evidence="2 9">Belongs to the SLC41A transporter family.</text>
</comment>
<keyword evidence="5 9" id="KW-0460">Magnesium</keyword>
<keyword evidence="3 9" id="KW-0813">Transport</keyword>
<protein>
    <recommendedName>
        <fullName evidence="9">Magnesium transporter MgtE</fullName>
    </recommendedName>
</protein>
<comment type="function">
    <text evidence="9">Acts as a magnesium transporter.</text>
</comment>
<keyword evidence="9" id="KW-0479">Metal-binding</keyword>
<dbReference type="CDD" id="cd04606">
    <property type="entry name" value="CBS_pair_Mg_transporter"/>
    <property type="match status" value="1"/>
</dbReference>
<dbReference type="AlphaFoldDB" id="A0A0F7HLW5"/>
<reference evidence="13" key="2">
    <citation type="submission" date="2015-04" db="EMBL/GenBank/DDBJ databases">
        <title>Complete genome sequence of Salinicoccus halodurans strain H3B36, isolated from the Qaidam basin of China.</title>
        <authorList>
            <person name="Ma Y."/>
            <person name="Jiang K."/>
            <person name="Xue Y."/>
        </authorList>
    </citation>
    <scope>NUCLEOTIDE SEQUENCE [LARGE SCALE GENOMIC DNA]</scope>
    <source>
        <strain evidence="13">H3B36</strain>
    </source>
</reference>
<organism evidence="12 14">
    <name type="scientific">Salinicoccus halodurans</name>
    <dbReference type="NCBI Taxonomy" id="407035"/>
    <lineage>
        <taxon>Bacteria</taxon>
        <taxon>Bacillati</taxon>
        <taxon>Bacillota</taxon>
        <taxon>Bacilli</taxon>
        <taxon>Bacillales</taxon>
        <taxon>Staphylococcaceae</taxon>
        <taxon>Salinicoccus</taxon>
    </lineage>
</organism>
<evidence type="ECO:0000259" key="10">
    <source>
        <dbReference type="PROSITE" id="PS51371"/>
    </source>
</evidence>
<comment type="subcellular location">
    <subcellularLocation>
        <location evidence="9">Cell membrane</location>
        <topology evidence="9">Multi-pass membrane protein</topology>
    </subcellularLocation>
    <subcellularLocation>
        <location evidence="1">Membrane</location>
        <topology evidence="1">Multi-pass membrane protein</topology>
    </subcellularLocation>
</comment>
<feature type="domain" description="CBS" evidence="10">
    <location>
        <begin position="206"/>
        <end position="262"/>
    </location>
</feature>
<gene>
    <name evidence="11" type="ORF">AAT16_13175</name>
    <name evidence="12" type="ORF">SAMN05216235_0891</name>
</gene>
<evidence type="ECO:0000313" key="12">
    <source>
        <dbReference type="EMBL" id="SFK65156.1"/>
    </source>
</evidence>
<proteinExistence type="inferred from homology"/>
<dbReference type="PANTHER" id="PTHR43773:SF1">
    <property type="entry name" value="MAGNESIUM TRANSPORTER MGTE"/>
    <property type="match status" value="1"/>
</dbReference>
<comment type="subunit">
    <text evidence="9">Homodimer.</text>
</comment>
<evidence type="ECO:0000256" key="6">
    <source>
        <dbReference type="ARBA" id="ARBA00022989"/>
    </source>
</evidence>
<evidence type="ECO:0000256" key="4">
    <source>
        <dbReference type="ARBA" id="ARBA00022692"/>
    </source>
</evidence>
<dbReference type="Gene3D" id="1.10.357.20">
    <property type="entry name" value="SLC41 divalent cation transporters, integral membrane domain"/>
    <property type="match status" value="1"/>
</dbReference>
<dbReference type="Gene3D" id="3.10.580.10">
    <property type="entry name" value="CBS-domain"/>
    <property type="match status" value="1"/>
</dbReference>
<dbReference type="PROSITE" id="PS51371">
    <property type="entry name" value="CBS"/>
    <property type="match status" value="2"/>
</dbReference>
<keyword evidence="6 9" id="KW-1133">Transmembrane helix</keyword>
<evidence type="ECO:0000256" key="9">
    <source>
        <dbReference type="RuleBase" id="RU362011"/>
    </source>
</evidence>
<dbReference type="InterPro" id="IPR000644">
    <property type="entry name" value="CBS_dom"/>
</dbReference>
<feature type="transmembrane region" description="Helical" evidence="9">
    <location>
        <begin position="427"/>
        <end position="450"/>
    </location>
</feature>
<evidence type="ECO:0000256" key="3">
    <source>
        <dbReference type="ARBA" id="ARBA00022448"/>
    </source>
</evidence>
<feature type="transmembrane region" description="Helical" evidence="9">
    <location>
        <begin position="389"/>
        <end position="415"/>
    </location>
</feature>
<keyword evidence="4 9" id="KW-0812">Transmembrane</keyword>
<dbReference type="EMBL" id="FOTB01000002">
    <property type="protein sequence ID" value="SFK65156.1"/>
    <property type="molecule type" value="Genomic_DNA"/>
</dbReference>
<dbReference type="GO" id="GO:0005886">
    <property type="term" value="C:plasma membrane"/>
    <property type="evidence" value="ECO:0007669"/>
    <property type="project" value="UniProtKB-SubCell"/>
</dbReference>
<dbReference type="InterPro" id="IPR046342">
    <property type="entry name" value="CBS_dom_sf"/>
</dbReference>
<sequence>MINVKPKVSQETVDTFRNLLDAEKKEEFRSGFLKLHKNDQFNIIRRLGTKARTEMTGILSPEEFAMIFKWFDRDEQLELFDEMDKAYGIRMLERMSTDNVRHFMEPLKASVQKELLDGLSAEKAAHIHELLTYKKGSAGSIMRKEFISGFPDDTASAMIEKLKSDTTTYEAVHYIYIADEYQKFIGLVSLRDLLMAEDENLLSSICDTGIRTVMPDMDQEHVARIMQDYDVVDIPVVSVDRELVGSITIDDIIDVIEFEMTEDVGELSASRGTTDVSVSPLTAAKKRAPWILILMFLGLITANVIGAFEETLEAVVLLSFFIPLVMDAAGNTGTQSLAVMVRTISTGAYEKNGIWHTMKRELGTGILMGIVSGVTIALLISVFYQDMRIGLIVGSALLLTLSVSTVVGSIVPVMISKLNIDPAVASGPFITTLNDVIGLLIYFTIATAMLQI</sequence>
<keyword evidence="7 9" id="KW-0472">Membrane</keyword>
<dbReference type="InterPro" id="IPR006669">
    <property type="entry name" value="MgtE_transporter"/>
</dbReference>
<dbReference type="GO" id="GO:0015095">
    <property type="term" value="F:magnesium ion transmembrane transporter activity"/>
    <property type="evidence" value="ECO:0007669"/>
    <property type="project" value="UniProtKB-UniRule"/>
</dbReference>
<reference evidence="11 13" key="1">
    <citation type="journal article" date="2015" name="Int. J. Syst. Evol. Microbiol.">
        <title>Complete genome sequence of Salinicoccus halodurans H3B36, isolated from the Qaidam Basin in China.</title>
        <authorList>
            <person name="Jiang K."/>
            <person name="Xue Y."/>
            <person name="Ma Y."/>
        </authorList>
    </citation>
    <scope>NUCLEOTIDE SEQUENCE [LARGE SCALE GENOMIC DNA]</scope>
    <source>
        <strain evidence="11 13">H3B36</strain>
    </source>
</reference>
<dbReference type="Gene3D" id="1.25.60.10">
    <property type="entry name" value="MgtE N-terminal domain-like"/>
    <property type="match status" value="1"/>
</dbReference>